<evidence type="ECO:0000313" key="1">
    <source>
        <dbReference type="EMBL" id="KAK3207112.1"/>
    </source>
</evidence>
<evidence type="ECO:0000313" key="2">
    <source>
        <dbReference type="Proteomes" id="UP001281410"/>
    </source>
</evidence>
<dbReference type="Proteomes" id="UP001281410">
    <property type="component" value="Unassembled WGS sequence"/>
</dbReference>
<evidence type="ECO:0008006" key="3">
    <source>
        <dbReference type="Google" id="ProtNLM"/>
    </source>
</evidence>
<dbReference type="PANTHER" id="PTHR33116">
    <property type="entry name" value="REVERSE TRANSCRIPTASE ZINC-BINDING DOMAIN-CONTAINING PROTEIN-RELATED-RELATED"/>
    <property type="match status" value="1"/>
</dbReference>
<proteinExistence type="predicted"/>
<keyword evidence="2" id="KW-1185">Reference proteome</keyword>
<reference evidence="1" key="1">
    <citation type="journal article" date="2023" name="Plant J.">
        <title>Genome sequences and population genomics provide insights into the demographic history, inbreeding, and mutation load of two 'living fossil' tree species of Dipteronia.</title>
        <authorList>
            <person name="Feng Y."/>
            <person name="Comes H.P."/>
            <person name="Chen J."/>
            <person name="Zhu S."/>
            <person name="Lu R."/>
            <person name="Zhang X."/>
            <person name="Li P."/>
            <person name="Qiu J."/>
            <person name="Olsen K.M."/>
            <person name="Qiu Y."/>
        </authorList>
    </citation>
    <scope>NUCLEOTIDE SEQUENCE</scope>
    <source>
        <strain evidence="1">NBL</strain>
    </source>
</reference>
<dbReference type="AlphaFoldDB" id="A0AAE0AB41"/>
<organism evidence="1 2">
    <name type="scientific">Dipteronia sinensis</name>
    <dbReference type="NCBI Taxonomy" id="43782"/>
    <lineage>
        <taxon>Eukaryota</taxon>
        <taxon>Viridiplantae</taxon>
        <taxon>Streptophyta</taxon>
        <taxon>Embryophyta</taxon>
        <taxon>Tracheophyta</taxon>
        <taxon>Spermatophyta</taxon>
        <taxon>Magnoliopsida</taxon>
        <taxon>eudicotyledons</taxon>
        <taxon>Gunneridae</taxon>
        <taxon>Pentapetalae</taxon>
        <taxon>rosids</taxon>
        <taxon>malvids</taxon>
        <taxon>Sapindales</taxon>
        <taxon>Sapindaceae</taxon>
        <taxon>Hippocastanoideae</taxon>
        <taxon>Acereae</taxon>
        <taxon>Dipteronia</taxon>
    </lineage>
</organism>
<protein>
    <recommendedName>
        <fullName evidence="3">Reverse transcriptase domain-containing protein</fullName>
    </recommendedName>
</protein>
<gene>
    <name evidence="1" type="ORF">Dsin_021158</name>
</gene>
<sequence length="200" mass="22892">MDLDDGTILYNAEKVHRGAAQYFRKFLTTSVEVEQEGFSSLISKSERNGDFSGFRYSLSGPKITHLFYADDSLLFTRDNFEECFNIRSLLEVYSSASGQFINFTKSAVCFNRQISSEVRNELADVLGMKVVESHETYLGLPCQTSRSKRAMFDDIKHRVWNKLQSWNNCFFSLGGHEVLLKAVIQSIPVYSMNLLRLHTV</sequence>
<dbReference type="EMBL" id="JANJYJ010000006">
    <property type="protein sequence ID" value="KAK3207112.1"/>
    <property type="molecule type" value="Genomic_DNA"/>
</dbReference>
<accession>A0AAE0AB41</accession>
<name>A0AAE0AB41_9ROSI</name>
<comment type="caution">
    <text evidence="1">The sequence shown here is derived from an EMBL/GenBank/DDBJ whole genome shotgun (WGS) entry which is preliminary data.</text>
</comment>
<dbReference type="PANTHER" id="PTHR33116:SF86">
    <property type="entry name" value="REVERSE TRANSCRIPTASE DOMAIN-CONTAINING PROTEIN"/>
    <property type="match status" value="1"/>
</dbReference>